<reference evidence="4 5" key="1">
    <citation type="submission" date="2023-03" db="EMBL/GenBank/DDBJ databases">
        <title>Draft genome sequence of Thalassotalea insulae KCTC 62186T.</title>
        <authorList>
            <person name="Sawabe T."/>
        </authorList>
    </citation>
    <scope>NUCLEOTIDE SEQUENCE [LARGE SCALE GENOMIC DNA]</scope>
    <source>
        <strain evidence="4 5">KCTC 62186</strain>
    </source>
</reference>
<evidence type="ECO:0000259" key="3">
    <source>
        <dbReference type="PROSITE" id="PS50887"/>
    </source>
</evidence>
<feature type="domain" description="EAL" evidence="2">
    <location>
        <begin position="457"/>
        <end position="710"/>
    </location>
</feature>
<accession>A0ABQ6GVZ3</accession>
<comment type="caution">
    <text evidence="4">The sequence shown here is derived from an EMBL/GenBank/DDBJ whole genome shotgun (WGS) entry which is preliminary data.</text>
</comment>
<feature type="domain" description="GGDEF" evidence="3">
    <location>
        <begin position="314"/>
        <end position="447"/>
    </location>
</feature>
<dbReference type="Pfam" id="PF00990">
    <property type="entry name" value="GGDEF"/>
    <property type="match status" value="1"/>
</dbReference>
<evidence type="ECO:0000313" key="5">
    <source>
        <dbReference type="Proteomes" id="UP001157186"/>
    </source>
</evidence>
<dbReference type="CDD" id="cd01948">
    <property type="entry name" value="EAL"/>
    <property type="match status" value="1"/>
</dbReference>
<dbReference type="PROSITE" id="PS50883">
    <property type="entry name" value="EAL"/>
    <property type="match status" value="1"/>
</dbReference>
<dbReference type="PROSITE" id="PS50887">
    <property type="entry name" value="GGDEF"/>
    <property type="match status" value="1"/>
</dbReference>
<dbReference type="SMART" id="SM00267">
    <property type="entry name" value="GGDEF"/>
    <property type="match status" value="1"/>
</dbReference>
<proteinExistence type="predicted"/>
<dbReference type="SMART" id="SM00052">
    <property type="entry name" value="EAL"/>
    <property type="match status" value="1"/>
</dbReference>
<dbReference type="Proteomes" id="UP001157186">
    <property type="component" value="Unassembled WGS sequence"/>
</dbReference>
<dbReference type="PANTHER" id="PTHR44757">
    <property type="entry name" value="DIGUANYLATE CYCLASE DGCP"/>
    <property type="match status" value="1"/>
</dbReference>
<organism evidence="4 5">
    <name type="scientific">Thalassotalea insulae</name>
    <dbReference type="NCBI Taxonomy" id="2056778"/>
    <lineage>
        <taxon>Bacteria</taxon>
        <taxon>Pseudomonadati</taxon>
        <taxon>Pseudomonadota</taxon>
        <taxon>Gammaproteobacteria</taxon>
        <taxon>Alteromonadales</taxon>
        <taxon>Colwelliaceae</taxon>
        <taxon>Thalassotalea</taxon>
    </lineage>
</organism>
<sequence length="710" mass="80898">MSSLINNLINAMEQAVFEVTDYHSHKFKLIEGQSDWVKKLLPKATHQNVFIINDDTPFLLDFLFDANQVWHNNENAKLKSGLWTEVTDNGKELHLEAIAIKHQGNNLLLITNQSDEFSFRQKTLQTARELLLSNDKLIEQNEYLNNRIQSILKQPSEQSDILLALTKAIENASFGVLITNADFITLIENSSAEKVFNVQQTAKAVSAKPVDIITKLLINQLPEYDRIITTKSSWTGELCWMSPPSTLKWLKVALYPVKNELNELTNWIVFINDISDLKHLVQHNEQLALLDMLTELPNRISFWQALEQHIAQQDQFYLLYIDINDFRHHNEFYGHEAGDELLIEVSIRLKEQLTPADYLARVGGDEFAIILSQINCQKDCQLAVDNIINHIKKPFYTANNDLININVNVGAASYPNDAKNVEELMKFVDLSAYSAKKGKNSTLQFYDQSIKEASDKVLEIEHELKTAVTNNEFELYLQPIVDLEQRRIVKAEALIRWNHPQKGIVGPVQFIPIAEQSELIITIGKWVIESACKIAKYIEQHGYKIKISMNLSPTQVLDDNLFNFLYSKIKTYNVEPALLELEVTEGVLVDDYSVIDKLLSKVRAIGMSVSVDDFGTGYSSLAYLKKLPLDSIKIDKSFIQDIATDDNDKAIVRAVIAMAHNLNLGVIAEGVEDNEQLHFLSKNLCDSAQGYLFSRPIKVEEFLQLIKEYQ</sequence>
<name>A0ABQ6GVZ3_9GAMM</name>
<dbReference type="Gene3D" id="3.30.450.20">
    <property type="entry name" value="PAS domain"/>
    <property type="match status" value="1"/>
</dbReference>
<evidence type="ECO:0000256" key="1">
    <source>
        <dbReference type="SAM" id="Coils"/>
    </source>
</evidence>
<keyword evidence="5" id="KW-1185">Reference proteome</keyword>
<dbReference type="CDD" id="cd01949">
    <property type="entry name" value="GGDEF"/>
    <property type="match status" value="1"/>
</dbReference>
<dbReference type="Pfam" id="PF00563">
    <property type="entry name" value="EAL"/>
    <property type="match status" value="1"/>
</dbReference>
<dbReference type="InterPro" id="IPR035965">
    <property type="entry name" value="PAS-like_dom_sf"/>
</dbReference>
<dbReference type="SUPFAM" id="SSF55073">
    <property type="entry name" value="Nucleotide cyclase"/>
    <property type="match status" value="1"/>
</dbReference>
<dbReference type="InterPro" id="IPR043128">
    <property type="entry name" value="Rev_trsase/Diguanyl_cyclase"/>
</dbReference>
<dbReference type="RefSeq" id="WP_284244558.1">
    <property type="nucleotide sequence ID" value="NZ_BSST01000001.1"/>
</dbReference>
<dbReference type="PANTHER" id="PTHR44757:SF2">
    <property type="entry name" value="BIOFILM ARCHITECTURE MAINTENANCE PROTEIN MBAA"/>
    <property type="match status" value="1"/>
</dbReference>
<dbReference type="InterPro" id="IPR029787">
    <property type="entry name" value="Nucleotide_cyclase"/>
</dbReference>
<dbReference type="InterPro" id="IPR035919">
    <property type="entry name" value="EAL_sf"/>
</dbReference>
<evidence type="ECO:0000313" key="4">
    <source>
        <dbReference type="EMBL" id="GLX78685.1"/>
    </source>
</evidence>
<dbReference type="InterPro" id="IPR052155">
    <property type="entry name" value="Biofilm_reg_signaling"/>
</dbReference>
<dbReference type="InterPro" id="IPR001633">
    <property type="entry name" value="EAL_dom"/>
</dbReference>
<dbReference type="Gene3D" id="3.30.70.270">
    <property type="match status" value="1"/>
</dbReference>
<dbReference type="Gene3D" id="3.20.20.450">
    <property type="entry name" value="EAL domain"/>
    <property type="match status" value="1"/>
</dbReference>
<dbReference type="InterPro" id="IPR000160">
    <property type="entry name" value="GGDEF_dom"/>
</dbReference>
<dbReference type="SUPFAM" id="SSF55785">
    <property type="entry name" value="PYP-like sensor domain (PAS domain)"/>
    <property type="match status" value="1"/>
</dbReference>
<dbReference type="SUPFAM" id="SSF141868">
    <property type="entry name" value="EAL domain-like"/>
    <property type="match status" value="1"/>
</dbReference>
<dbReference type="NCBIfam" id="TIGR00254">
    <property type="entry name" value="GGDEF"/>
    <property type="match status" value="1"/>
</dbReference>
<gene>
    <name evidence="4" type="ORF">tinsulaeT_20250</name>
</gene>
<feature type="coiled-coil region" evidence="1">
    <location>
        <begin position="443"/>
        <end position="470"/>
    </location>
</feature>
<keyword evidence="1" id="KW-0175">Coiled coil</keyword>
<evidence type="ECO:0008006" key="6">
    <source>
        <dbReference type="Google" id="ProtNLM"/>
    </source>
</evidence>
<protein>
    <recommendedName>
        <fullName evidence="6">EAL domain-containing protein</fullName>
    </recommendedName>
</protein>
<dbReference type="EMBL" id="BSST01000001">
    <property type="protein sequence ID" value="GLX78685.1"/>
    <property type="molecule type" value="Genomic_DNA"/>
</dbReference>
<evidence type="ECO:0000259" key="2">
    <source>
        <dbReference type="PROSITE" id="PS50883"/>
    </source>
</evidence>